<organism evidence="3 4">
    <name type="scientific">Mesorhizobium calcicola</name>
    <dbReference type="NCBI Taxonomy" id="1300310"/>
    <lineage>
        <taxon>Bacteria</taxon>
        <taxon>Pseudomonadati</taxon>
        <taxon>Pseudomonadota</taxon>
        <taxon>Alphaproteobacteria</taxon>
        <taxon>Hyphomicrobiales</taxon>
        <taxon>Phyllobacteriaceae</taxon>
        <taxon>Mesorhizobium</taxon>
    </lineage>
</organism>
<sequence>MAEDLGSGVLLEATTEGSGTGNYDSFLRIQATNIEQGFNTDQNGNVLDNKASFTHDLQYGNMQSITVDGIAYIEFRLDLNESNNAVNGDITLTGLDIYISNAGATLADYNAGFTTGFTGIFHLGPDELLIDSNHGSGTDDYRVLVPVSLFAGAGATDGSYVTLFSSFSGSNGGFEEWRTLTTPGTGTDTPGIAIDKVTVDGAVKDDGLKILTGEAISWQYTVSNTGNVALSNIGVIDSHGVIVTPELSGGFNVGDINHNGLLDTTETWSFTGSGTAITGAYANVGTVTGSAGAVIVTDSDGSNYFGADPQISIDKVTVDGAVKGDNLTILTGEAISWEYTVTNAGNVALSGVTVSDNVAGVSPVAVVGNGHVTNIGDSNDNNKLDVGEVWKFLATGTSVTGPYSNTGSATGSFTDDAGHTRSDTATDDSGYTGADPQISIDKVTVDGAAKGDNLTILTGEAISWEYTVTNAGDVALSGVTVSDNVAGVAPVAVVGNGHVTNIGDSNDNNKLDVGEVWKFLATGTSVTGPYSNTGSATGSFTDDAGHTRSDTATDDSGYTGADPQISIDKVTVDGAVKGDNLTILTGEAISWEYTVTNAGNVALSGVTVSDDVAGVSPVAVVGNGHVTNIGDSNDNDKLDVGEVWKFLATGTSVTGPYSNTGSATGSFTDDAGHTRSDTATDDSGYTGADPQISIDKVTVDGAAKGDNLTILTGEAISWEYTVTNAGNVALSGVTVSDNVAGVAPVAVVGNGHVTNIGDSNDNDKLDVGEVWKFLATGTSVTGPYSNTGSATGSFTDDAGHIRSDTATDDSGYFGADPHITLDKKTNGVDHGLDIFQGQPVTWTYDVKNDGNVALANPVVTDDNGTVGTGDDFHPTAILSGLFNSGDANTNGVLDIGETWHYKATGTAQLGGYVNNATATTDPYADTAGHSVIPTGTDNSDYEGFSNKALTQGFWGSHTDAWDNVANNEGNPTKSAVASGVLSSLDVNPRTDGNLLLGDSNGDGIANDAHNLLISISLAKAIESSSTGGDARVIMLQQAIATQLNIDNHVGQPNNLIDEAVMWLKGQGAWAGLGVNVDGNNDGIVDQSGNALAGNAVKTNTNAWTKYVDVTDAGSGITDWNGGKEADGEGLKNALMWFNQDQLVTSGPGGHVAWFDGTNIIDEHPNTLDQFWLTLHEVGGLTGIA</sequence>
<evidence type="ECO:0000313" key="4">
    <source>
        <dbReference type="Proteomes" id="UP001597349"/>
    </source>
</evidence>
<evidence type="ECO:0000259" key="2">
    <source>
        <dbReference type="Pfam" id="PF24346"/>
    </source>
</evidence>
<dbReference type="SMART" id="SM00710">
    <property type="entry name" value="PbH1"/>
    <property type="match status" value="6"/>
</dbReference>
<feature type="region of interest" description="Disordered" evidence="1">
    <location>
        <begin position="658"/>
        <end position="687"/>
    </location>
</feature>
<dbReference type="Proteomes" id="UP001597349">
    <property type="component" value="Unassembled WGS sequence"/>
</dbReference>
<feature type="domain" description="DUF7507" evidence="2">
    <location>
        <begin position="690"/>
        <end position="748"/>
    </location>
</feature>
<feature type="compositionally biased region" description="Polar residues" evidence="1">
    <location>
        <begin position="531"/>
        <end position="540"/>
    </location>
</feature>
<dbReference type="InterPro" id="IPR055354">
    <property type="entry name" value="DUF7507"/>
</dbReference>
<feature type="domain" description="DUF7507" evidence="2">
    <location>
        <begin position="436"/>
        <end position="494"/>
    </location>
</feature>
<feature type="compositionally biased region" description="Polar residues" evidence="1">
    <location>
        <begin position="404"/>
        <end position="413"/>
    </location>
</feature>
<feature type="compositionally biased region" description="Polar residues" evidence="1">
    <location>
        <begin position="658"/>
        <end position="667"/>
    </location>
</feature>
<feature type="domain" description="DUF7507" evidence="2">
    <location>
        <begin position="309"/>
        <end position="367"/>
    </location>
</feature>
<dbReference type="RefSeq" id="WP_379020440.1">
    <property type="nucleotide sequence ID" value="NZ_JBHUGY010000026.1"/>
</dbReference>
<keyword evidence="4" id="KW-1185">Reference proteome</keyword>
<dbReference type="InterPro" id="IPR006626">
    <property type="entry name" value="PbH1"/>
</dbReference>
<gene>
    <name evidence="3" type="ORF">ACFSQT_16730</name>
</gene>
<evidence type="ECO:0000256" key="1">
    <source>
        <dbReference type="SAM" id="MobiDB-lite"/>
    </source>
</evidence>
<reference evidence="4" key="1">
    <citation type="journal article" date="2019" name="Int. J. Syst. Evol. Microbiol.">
        <title>The Global Catalogue of Microorganisms (GCM) 10K type strain sequencing project: providing services to taxonomists for standard genome sequencing and annotation.</title>
        <authorList>
            <consortium name="The Broad Institute Genomics Platform"/>
            <consortium name="The Broad Institute Genome Sequencing Center for Infectious Disease"/>
            <person name="Wu L."/>
            <person name="Ma J."/>
        </authorList>
    </citation>
    <scope>NUCLEOTIDE SEQUENCE [LARGE SCALE GENOMIC DNA]</scope>
    <source>
        <strain evidence="4">CGMCC 1.16226</strain>
    </source>
</reference>
<name>A0ABW4WFN3_9HYPH</name>
<proteinExistence type="predicted"/>
<dbReference type="EMBL" id="JBHUGY010000026">
    <property type="protein sequence ID" value="MFD2054675.1"/>
    <property type="molecule type" value="Genomic_DNA"/>
</dbReference>
<evidence type="ECO:0000313" key="3">
    <source>
        <dbReference type="EMBL" id="MFD2054675.1"/>
    </source>
</evidence>
<feature type="domain" description="DUF7507" evidence="2">
    <location>
        <begin position="563"/>
        <end position="621"/>
    </location>
</feature>
<accession>A0ABW4WFN3</accession>
<protein>
    <submittedName>
        <fullName evidence="3">Beta strand repeat-containing protein</fullName>
    </submittedName>
</protein>
<comment type="caution">
    <text evidence="3">The sequence shown here is derived from an EMBL/GenBank/DDBJ whole genome shotgun (WGS) entry which is preliminary data.</text>
</comment>
<feature type="region of interest" description="Disordered" evidence="1">
    <location>
        <begin position="404"/>
        <end position="433"/>
    </location>
</feature>
<feature type="region of interest" description="Disordered" evidence="1">
    <location>
        <begin position="531"/>
        <end position="560"/>
    </location>
</feature>
<dbReference type="Pfam" id="PF24346">
    <property type="entry name" value="DUF7507"/>
    <property type="match status" value="4"/>
</dbReference>